<dbReference type="InterPro" id="IPR006771">
    <property type="entry name" value="CetA-like"/>
</dbReference>
<gene>
    <name evidence="2" type="ORF">BU23DRAFT_565053</name>
</gene>
<dbReference type="Proteomes" id="UP000800036">
    <property type="component" value="Unassembled WGS sequence"/>
</dbReference>
<feature type="chain" id="PRO_5025565461" description="Ubiquitin 3 binding protein But2 C-terminal domain-containing protein" evidence="1">
    <location>
        <begin position="24"/>
        <end position="185"/>
    </location>
</feature>
<evidence type="ECO:0008006" key="4">
    <source>
        <dbReference type="Google" id="ProtNLM"/>
    </source>
</evidence>
<feature type="signal peptide" evidence="1">
    <location>
        <begin position="1"/>
        <end position="23"/>
    </location>
</feature>
<keyword evidence="3" id="KW-1185">Reference proteome</keyword>
<organism evidence="2 3">
    <name type="scientific">Bimuria novae-zelandiae CBS 107.79</name>
    <dbReference type="NCBI Taxonomy" id="1447943"/>
    <lineage>
        <taxon>Eukaryota</taxon>
        <taxon>Fungi</taxon>
        <taxon>Dikarya</taxon>
        <taxon>Ascomycota</taxon>
        <taxon>Pezizomycotina</taxon>
        <taxon>Dothideomycetes</taxon>
        <taxon>Pleosporomycetidae</taxon>
        <taxon>Pleosporales</taxon>
        <taxon>Massarineae</taxon>
        <taxon>Didymosphaeriaceae</taxon>
        <taxon>Bimuria</taxon>
    </lineage>
</organism>
<dbReference type="Pfam" id="PF04681">
    <property type="entry name" value="Bys1"/>
    <property type="match status" value="1"/>
</dbReference>
<evidence type="ECO:0000313" key="2">
    <source>
        <dbReference type="EMBL" id="KAF1977564.1"/>
    </source>
</evidence>
<protein>
    <recommendedName>
        <fullName evidence="4">Ubiquitin 3 binding protein But2 C-terminal domain-containing protein</fullName>
    </recommendedName>
</protein>
<name>A0A6A5VJY5_9PLEO</name>
<sequence length="185" mass="19876">MLRAFSVLPLLLIQAATLPAGAATNTQNPSIRFYNWCAWPVYLWEKRIDHVLKGTLAPGLNGSVTIPSSRFRSLKIDITIDENVNDGTTPAMSFQAVLPPEDLPQTLFYTLKNTAAVPFKGHTVSVGGFIRPGKGCSRMVWRDGGGVAGKEETKSCGGGDAQWLDVMFCDDQASGQAVKGTLGSM</sequence>
<dbReference type="AlphaFoldDB" id="A0A6A5VJY5"/>
<evidence type="ECO:0000256" key="1">
    <source>
        <dbReference type="SAM" id="SignalP"/>
    </source>
</evidence>
<reference evidence="2" key="1">
    <citation type="journal article" date="2020" name="Stud. Mycol.">
        <title>101 Dothideomycetes genomes: a test case for predicting lifestyles and emergence of pathogens.</title>
        <authorList>
            <person name="Haridas S."/>
            <person name="Albert R."/>
            <person name="Binder M."/>
            <person name="Bloem J."/>
            <person name="Labutti K."/>
            <person name="Salamov A."/>
            <person name="Andreopoulos B."/>
            <person name="Baker S."/>
            <person name="Barry K."/>
            <person name="Bills G."/>
            <person name="Bluhm B."/>
            <person name="Cannon C."/>
            <person name="Castanera R."/>
            <person name="Culley D."/>
            <person name="Daum C."/>
            <person name="Ezra D."/>
            <person name="Gonzalez J."/>
            <person name="Henrissat B."/>
            <person name="Kuo A."/>
            <person name="Liang C."/>
            <person name="Lipzen A."/>
            <person name="Lutzoni F."/>
            <person name="Magnuson J."/>
            <person name="Mondo S."/>
            <person name="Nolan M."/>
            <person name="Ohm R."/>
            <person name="Pangilinan J."/>
            <person name="Park H.-J."/>
            <person name="Ramirez L."/>
            <person name="Alfaro M."/>
            <person name="Sun H."/>
            <person name="Tritt A."/>
            <person name="Yoshinaga Y."/>
            <person name="Zwiers L.-H."/>
            <person name="Turgeon B."/>
            <person name="Goodwin S."/>
            <person name="Spatafora J."/>
            <person name="Crous P."/>
            <person name="Grigoriev I."/>
        </authorList>
    </citation>
    <scope>NUCLEOTIDE SEQUENCE</scope>
    <source>
        <strain evidence="2">CBS 107.79</strain>
    </source>
</reference>
<dbReference type="EMBL" id="ML976663">
    <property type="protein sequence ID" value="KAF1977564.1"/>
    <property type="molecule type" value="Genomic_DNA"/>
</dbReference>
<accession>A0A6A5VJY5</accession>
<evidence type="ECO:0000313" key="3">
    <source>
        <dbReference type="Proteomes" id="UP000800036"/>
    </source>
</evidence>
<keyword evidence="1" id="KW-0732">Signal</keyword>
<proteinExistence type="predicted"/>